<organism evidence="1 2">
    <name type="scientific">Silvania confinis</name>
    <dbReference type="NCBI Taxonomy" id="2926470"/>
    <lineage>
        <taxon>Bacteria</taxon>
        <taxon>Pseudomonadati</taxon>
        <taxon>Pseudomonadota</taxon>
        <taxon>Gammaproteobacteria</taxon>
        <taxon>Enterobacterales</taxon>
        <taxon>Enterobacteriaceae</taxon>
        <taxon>Silvania</taxon>
    </lineage>
</organism>
<name>A0A9J6QF07_9ENTR</name>
<dbReference type="AlphaFoldDB" id="A0A9J6QF07"/>
<sequence>MSDSDHLIKIIANMAIFLEFTDEDLLCPDAAVEMMESIAAGLQPLTDVGKARVIESFAEIAKSYRPDEADFVKTLPDTPGLR</sequence>
<accession>A0A9J6QF07</accession>
<dbReference type="EMBL" id="JAMGZJ010000072">
    <property type="protein sequence ID" value="MCU6668787.1"/>
    <property type="molecule type" value="Genomic_DNA"/>
</dbReference>
<evidence type="ECO:0000313" key="2">
    <source>
        <dbReference type="Proteomes" id="UP001061282"/>
    </source>
</evidence>
<reference evidence="1" key="1">
    <citation type="submission" date="2022-05" db="EMBL/GenBank/DDBJ databases">
        <title>Description of a novel species of Leclercia; Leclercia tamurae and the Proposal for a Novel Genus Silvania gen. nov. Containing Two Novel Species Silvania hatchlandensis sp. nov. and Silvania confinis sp. nov. Isolated from the Rhizosphere of Oak.</title>
        <authorList>
            <person name="Maddock D.W."/>
            <person name="Brady C.L."/>
            <person name="Denman S."/>
            <person name="Arnold D."/>
        </authorList>
    </citation>
    <scope>NUCLEOTIDE SEQUENCE</scope>
    <source>
        <strain evidence="1">H4N4</strain>
    </source>
</reference>
<comment type="caution">
    <text evidence="1">The sequence shown here is derived from an EMBL/GenBank/DDBJ whole genome shotgun (WGS) entry which is preliminary data.</text>
</comment>
<evidence type="ECO:0000313" key="1">
    <source>
        <dbReference type="EMBL" id="MCU6668787.1"/>
    </source>
</evidence>
<dbReference type="Proteomes" id="UP001061282">
    <property type="component" value="Unassembled WGS sequence"/>
</dbReference>
<proteinExistence type="predicted"/>
<gene>
    <name evidence="1" type="ORF">M8013_08495</name>
</gene>
<keyword evidence="2" id="KW-1185">Reference proteome</keyword>
<dbReference type="RefSeq" id="WP_271267352.1">
    <property type="nucleotide sequence ID" value="NZ_JAMGZJ010000072.1"/>
</dbReference>
<protein>
    <submittedName>
        <fullName evidence="1">Uncharacterized protein</fullName>
    </submittedName>
</protein>